<feature type="domain" description="CCHC-type" evidence="1">
    <location>
        <begin position="200"/>
        <end position="214"/>
    </location>
</feature>
<dbReference type="InterPro" id="IPR035901">
    <property type="entry name" value="GIY-YIG_endonuc_sf"/>
</dbReference>
<dbReference type="PROSITE" id="PS50164">
    <property type="entry name" value="GIY_YIG"/>
    <property type="match status" value="1"/>
</dbReference>
<dbReference type="SUPFAM" id="SSF82771">
    <property type="entry name" value="GIY-YIG endonuclease"/>
    <property type="match status" value="1"/>
</dbReference>
<protein>
    <recommendedName>
        <fullName evidence="4">CCHC-type domain-containing protein</fullName>
    </recommendedName>
</protein>
<evidence type="ECO:0000259" key="1">
    <source>
        <dbReference type="PROSITE" id="PS50158"/>
    </source>
</evidence>
<sequence>MFFRDAMKIGIFSATIKGISREKLKMQIKELEDEFIEYHPSIEYILSKYDKYSSNFDDEELVFEIKQRLIKNLNLVSNTIIMEPINTKIDFVELEKKAPSFIYILRCEQDKIYVGKTKNVNLRFEQHMNGFGSTFTSKYKPISIIETHVEMNEFDEDNYVKLYMKQYGIDNIRGGSYSNLSLTSSQIEVLNLELNHSDNKCFKCNNTGHYSNSCLIEKNNILKTYLITFTLFEEGKNINEICTIRNFEKITIENHVTELLRNKYYIKFSLIEYSTSIRNLVGEIIKEMGDNINYLKPIRELCISKGYKDITYAHIKYTLALDF</sequence>
<feature type="domain" description="GIY-YIG" evidence="2">
    <location>
        <begin position="98"/>
        <end position="173"/>
    </location>
</feature>
<dbReference type="InterPro" id="IPR029491">
    <property type="entry name" value="Helicase_HTH"/>
</dbReference>
<reference evidence="3" key="1">
    <citation type="journal article" date="2020" name="Nature">
        <title>Giant virus diversity and host interactions through global metagenomics.</title>
        <authorList>
            <person name="Schulz F."/>
            <person name="Roux S."/>
            <person name="Paez-Espino D."/>
            <person name="Jungbluth S."/>
            <person name="Walsh D.A."/>
            <person name="Denef V.J."/>
            <person name="McMahon K.D."/>
            <person name="Konstantinidis K.T."/>
            <person name="Eloe-Fadrosh E.A."/>
            <person name="Kyrpides N.C."/>
            <person name="Woyke T."/>
        </authorList>
    </citation>
    <scope>NUCLEOTIDE SEQUENCE</scope>
    <source>
        <strain evidence="3">GVMAG-S-1021933-23</strain>
    </source>
</reference>
<accession>A0A6C0AEQ4</accession>
<dbReference type="Pfam" id="PF01541">
    <property type="entry name" value="GIY-YIG"/>
    <property type="match status" value="1"/>
</dbReference>
<evidence type="ECO:0000259" key="2">
    <source>
        <dbReference type="PROSITE" id="PS50164"/>
    </source>
</evidence>
<name>A0A6C0AEQ4_9ZZZZ</name>
<dbReference type="PROSITE" id="PS50158">
    <property type="entry name" value="ZF_CCHC"/>
    <property type="match status" value="1"/>
</dbReference>
<dbReference type="SUPFAM" id="SSF57756">
    <property type="entry name" value="Retrovirus zinc finger-like domains"/>
    <property type="match status" value="1"/>
</dbReference>
<dbReference type="InterPro" id="IPR036875">
    <property type="entry name" value="Znf_CCHC_sf"/>
</dbReference>
<dbReference type="GO" id="GO:0008270">
    <property type="term" value="F:zinc ion binding"/>
    <property type="evidence" value="ECO:0007669"/>
    <property type="project" value="InterPro"/>
</dbReference>
<proteinExistence type="predicted"/>
<dbReference type="Pfam" id="PF14493">
    <property type="entry name" value="HTH_40"/>
    <property type="match status" value="1"/>
</dbReference>
<dbReference type="EMBL" id="MN740595">
    <property type="protein sequence ID" value="QHS78257.1"/>
    <property type="molecule type" value="Genomic_DNA"/>
</dbReference>
<organism evidence="3">
    <name type="scientific">viral metagenome</name>
    <dbReference type="NCBI Taxonomy" id="1070528"/>
    <lineage>
        <taxon>unclassified sequences</taxon>
        <taxon>metagenomes</taxon>
        <taxon>organismal metagenomes</taxon>
    </lineage>
</organism>
<dbReference type="InterPro" id="IPR001878">
    <property type="entry name" value="Znf_CCHC"/>
</dbReference>
<evidence type="ECO:0000313" key="3">
    <source>
        <dbReference type="EMBL" id="QHS78257.1"/>
    </source>
</evidence>
<dbReference type="AlphaFoldDB" id="A0A6C0AEQ4"/>
<dbReference type="GO" id="GO:0003676">
    <property type="term" value="F:nucleic acid binding"/>
    <property type="evidence" value="ECO:0007669"/>
    <property type="project" value="InterPro"/>
</dbReference>
<dbReference type="InterPro" id="IPR000305">
    <property type="entry name" value="GIY-YIG_endonuc"/>
</dbReference>
<dbReference type="Gene3D" id="3.40.1440.10">
    <property type="entry name" value="GIY-YIG endonuclease"/>
    <property type="match status" value="1"/>
</dbReference>
<evidence type="ECO:0008006" key="4">
    <source>
        <dbReference type="Google" id="ProtNLM"/>
    </source>
</evidence>